<dbReference type="PANTHER" id="PTHR30532">
    <property type="entry name" value="IRON III DICITRATE-BINDING PERIPLASMIC PROTEIN"/>
    <property type="match status" value="1"/>
</dbReference>
<dbReference type="AlphaFoldDB" id="A0A511JQP5"/>
<dbReference type="InterPro" id="IPR002491">
    <property type="entry name" value="ABC_transptr_periplasmic_BD"/>
</dbReference>
<proteinExistence type="inferred from homology"/>
<reference evidence="7 8" key="1">
    <citation type="submission" date="2019-07" db="EMBL/GenBank/DDBJ databases">
        <title>Whole genome shotgun sequence of Cellulomonas terrae NBRC 100819.</title>
        <authorList>
            <person name="Hosoyama A."/>
            <person name="Uohara A."/>
            <person name="Ohji S."/>
            <person name="Ichikawa N."/>
        </authorList>
    </citation>
    <scope>NUCLEOTIDE SEQUENCE [LARGE SCALE GENOMIC DNA]</scope>
    <source>
        <strain evidence="7 8">NBRC 100819</strain>
    </source>
</reference>
<dbReference type="Gene3D" id="3.40.50.1980">
    <property type="entry name" value="Nitrogenase molybdenum iron protein domain"/>
    <property type="match status" value="2"/>
</dbReference>
<dbReference type="EMBL" id="BJWH01000034">
    <property type="protein sequence ID" value="GEM00352.1"/>
    <property type="molecule type" value="Genomic_DNA"/>
</dbReference>
<name>A0A511JQP5_9CELL</name>
<gene>
    <name evidence="7" type="ORF">CTE05_38980</name>
</gene>
<organism evidence="7 8">
    <name type="scientific">Cellulomonas terrae</name>
    <dbReference type="NCBI Taxonomy" id="311234"/>
    <lineage>
        <taxon>Bacteria</taxon>
        <taxon>Bacillati</taxon>
        <taxon>Actinomycetota</taxon>
        <taxon>Actinomycetes</taxon>
        <taxon>Micrococcales</taxon>
        <taxon>Cellulomonadaceae</taxon>
        <taxon>Cellulomonas</taxon>
    </lineage>
</organism>
<evidence type="ECO:0000256" key="3">
    <source>
        <dbReference type="ARBA" id="ARBA00022448"/>
    </source>
</evidence>
<keyword evidence="8" id="KW-1185">Reference proteome</keyword>
<evidence type="ECO:0000256" key="4">
    <source>
        <dbReference type="ARBA" id="ARBA00022729"/>
    </source>
</evidence>
<comment type="similarity">
    <text evidence="2">Belongs to the bacterial solute-binding protein 8 family.</text>
</comment>
<comment type="caution">
    <text evidence="7">The sequence shown here is derived from an EMBL/GenBank/DDBJ whole genome shotgun (WGS) entry which is preliminary data.</text>
</comment>
<dbReference type="RefSeq" id="WP_146847944.1">
    <property type="nucleotide sequence ID" value="NZ_BJWH01000034.1"/>
</dbReference>
<dbReference type="SUPFAM" id="SSF53807">
    <property type="entry name" value="Helical backbone' metal receptor"/>
    <property type="match status" value="1"/>
</dbReference>
<dbReference type="Pfam" id="PF01497">
    <property type="entry name" value="Peripla_BP_2"/>
    <property type="match status" value="1"/>
</dbReference>
<accession>A0A511JQP5</accession>
<dbReference type="Proteomes" id="UP000321049">
    <property type="component" value="Unassembled WGS sequence"/>
</dbReference>
<dbReference type="PROSITE" id="PS50983">
    <property type="entry name" value="FE_B12_PBP"/>
    <property type="match status" value="1"/>
</dbReference>
<evidence type="ECO:0000313" key="7">
    <source>
        <dbReference type="EMBL" id="GEM00352.1"/>
    </source>
</evidence>
<feature type="signal peptide" evidence="5">
    <location>
        <begin position="1"/>
        <end position="24"/>
    </location>
</feature>
<feature type="chain" id="PRO_5021805117" evidence="5">
    <location>
        <begin position="25"/>
        <end position="331"/>
    </location>
</feature>
<dbReference type="OrthoDB" id="1846031at2"/>
<dbReference type="GO" id="GO:0030288">
    <property type="term" value="C:outer membrane-bounded periplasmic space"/>
    <property type="evidence" value="ECO:0007669"/>
    <property type="project" value="TreeGrafter"/>
</dbReference>
<dbReference type="PROSITE" id="PS51257">
    <property type="entry name" value="PROKAR_LIPOPROTEIN"/>
    <property type="match status" value="1"/>
</dbReference>
<keyword evidence="4 5" id="KW-0732">Signal</keyword>
<dbReference type="GO" id="GO:1901678">
    <property type="term" value="P:iron coordination entity transport"/>
    <property type="evidence" value="ECO:0007669"/>
    <property type="project" value="UniProtKB-ARBA"/>
</dbReference>
<keyword evidence="3" id="KW-0813">Transport</keyword>
<dbReference type="InterPro" id="IPR051313">
    <property type="entry name" value="Bact_iron-sidero_bind"/>
</dbReference>
<feature type="domain" description="Fe/B12 periplasmic-binding" evidence="6">
    <location>
        <begin position="59"/>
        <end position="328"/>
    </location>
</feature>
<evidence type="ECO:0000256" key="5">
    <source>
        <dbReference type="SAM" id="SignalP"/>
    </source>
</evidence>
<evidence type="ECO:0000313" key="8">
    <source>
        <dbReference type="Proteomes" id="UP000321049"/>
    </source>
</evidence>
<evidence type="ECO:0000256" key="1">
    <source>
        <dbReference type="ARBA" id="ARBA00004196"/>
    </source>
</evidence>
<comment type="subcellular location">
    <subcellularLocation>
        <location evidence="1">Cell envelope</location>
    </subcellularLocation>
</comment>
<evidence type="ECO:0000259" key="6">
    <source>
        <dbReference type="PROSITE" id="PS50983"/>
    </source>
</evidence>
<sequence length="331" mass="34323">MTALLLRAFALAALVGGLAACSDAAVSQEPSATITPDGRYPVTLDSPFGTTELTALPERVAVVSAVDLDIALALGIVPVTAPKLGDLPPDPWTQDALANVEDEVDFYDSTDGTDHAAIAASEPDVILATGGRTLAEDYEQLATIAPVVSFRGADGLTAMTWAERTVVAAEALGLSDEGAAVVDGVQKAFADARAAHPQLEGKSCTYAVVHPDQITYVPPAGSDVSFFTDLGLVPSEAAAQVDETDRVVSTEDLGLLDADVLLVGYPFGDGGLFRRDALEADERFRQLPAVASGHYAAVDDVASPLAHPSPLSRRWALQHLLPVIDAALAGS</sequence>
<dbReference type="PANTHER" id="PTHR30532:SF24">
    <property type="entry name" value="FERRIC ENTEROBACTIN-BINDING PERIPLASMIC PROTEIN FEPB"/>
    <property type="match status" value="1"/>
</dbReference>
<evidence type="ECO:0000256" key="2">
    <source>
        <dbReference type="ARBA" id="ARBA00008814"/>
    </source>
</evidence>
<protein>
    <submittedName>
        <fullName evidence="7">ABC transporter substrate-binding protein</fullName>
    </submittedName>
</protein>